<name>A0A0L9TA48_PHAAN</name>
<dbReference type="EMBL" id="KQ258372">
    <property type="protein sequence ID" value="KOM27455.1"/>
    <property type="molecule type" value="Genomic_DNA"/>
</dbReference>
<feature type="compositionally biased region" description="Polar residues" evidence="1">
    <location>
        <begin position="205"/>
        <end position="218"/>
    </location>
</feature>
<sequence>MPLSSVAAATSTTTVHLLLSRRRINGPPFPPPQRLNHSAATAPSTIKPPQATTTLLAHHLHLLPSVAGIITAAQPRTTVNLQTTPPASIKIKRTNHPESRSSSRLSSRVRQTASVTTAPPPHSDLHHQSPSLIATSPRRTPCRLHATRALPLQHCHCHGFNHLAAVARPSSRQIIISDLQIQKPRKPNPNKARTPSSPRHLLVESSPQGLSSTITAHQSRPPPLGESLHRRATNRTSITSKSITEVAEQCGTEKALSPNLQNLNFGKNLFTFSDTGLTFLLKVNFSINLNVQSLTNVTKKIRPKPKIVPLSGKCVSCFPPLSGLFTPQRSQRGFLSVAQRNPSRQCRQPSFRFRRTILFHRTATTAPPLRLRHASSSATSIIFFASPWRAATPTSSPSFLAGKPPLTITTVHLLHPLARHHQNRKSPPKAAVRTAIRVHLHLGSSLAIFRNHAAYCFSKIVPQRFNTHQPPRPSSRFSSILAAATASNRHHQIASVTAARPSRRDLHRHSLILLSLFFHLVFNSIHGELSI</sequence>
<proteinExistence type="predicted"/>
<evidence type="ECO:0000256" key="1">
    <source>
        <dbReference type="SAM" id="MobiDB-lite"/>
    </source>
</evidence>
<reference evidence="3" key="1">
    <citation type="journal article" date="2015" name="Proc. Natl. Acad. Sci. U.S.A.">
        <title>Genome sequencing of adzuki bean (Vigna angularis) provides insight into high starch and low fat accumulation and domestication.</title>
        <authorList>
            <person name="Yang K."/>
            <person name="Tian Z."/>
            <person name="Chen C."/>
            <person name="Luo L."/>
            <person name="Zhao B."/>
            <person name="Wang Z."/>
            <person name="Yu L."/>
            <person name="Li Y."/>
            <person name="Sun Y."/>
            <person name="Li W."/>
            <person name="Chen Y."/>
            <person name="Li Y."/>
            <person name="Zhang Y."/>
            <person name="Ai D."/>
            <person name="Zhao J."/>
            <person name="Shang C."/>
            <person name="Ma Y."/>
            <person name="Wu B."/>
            <person name="Wang M."/>
            <person name="Gao L."/>
            <person name="Sun D."/>
            <person name="Zhang P."/>
            <person name="Guo F."/>
            <person name="Wang W."/>
            <person name="Li Y."/>
            <person name="Wang J."/>
            <person name="Varshney R.K."/>
            <person name="Wang J."/>
            <person name="Ling H.Q."/>
            <person name="Wan P."/>
        </authorList>
    </citation>
    <scope>NUCLEOTIDE SEQUENCE</scope>
    <source>
        <strain evidence="3">cv. Jingnong 6</strain>
    </source>
</reference>
<organism evidence="2 3">
    <name type="scientific">Phaseolus angularis</name>
    <name type="common">Azuki bean</name>
    <name type="synonym">Vigna angularis</name>
    <dbReference type="NCBI Taxonomy" id="3914"/>
    <lineage>
        <taxon>Eukaryota</taxon>
        <taxon>Viridiplantae</taxon>
        <taxon>Streptophyta</taxon>
        <taxon>Embryophyta</taxon>
        <taxon>Tracheophyta</taxon>
        <taxon>Spermatophyta</taxon>
        <taxon>Magnoliopsida</taxon>
        <taxon>eudicotyledons</taxon>
        <taxon>Gunneridae</taxon>
        <taxon>Pentapetalae</taxon>
        <taxon>rosids</taxon>
        <taxon>fabids</taxon>
        <taxon>Fabales</taxon>
        <taxon>Fabaceae</taxon>
        <taxon>Papilionoideae</taxon>
        <taxon>50 kb inversion clade</taxon>
        <taxon>NPAAA clade</taxon>
        <taxon>indigoferoid/millettioid clade</taxon>
        <taxon>Phaseoleae</taxon>
        <taxon>Vigna</taxon>
    </lineage>
</organism>
<dbReference type="Proteomes" id="UP000053144">
    <property type="component" value="Unassembled WGS sequence"/>
</dbReference>
<feature type="region of interest" description="Disordered" evidence="1">
    <location>
        <begin position="178"/>
        <end position="228"/>
    </location>
</feature>
<accession>A0A0L9TA48</accession>
<protein>
    <submittedName>
        <fullName evidence="2">Uncharacterized protein</fullName>
    </submittedName>
</protein>
<evidence type="ECO:0000313" key="2">
    <source>
        <dbReference type="EMBL" id="KOM27455.1"/>
    </source>
</evidence>
<gene>
    <name evidence="2" type="ORF">LR48_Vigan407s000300</name>
</gene>
<dbReference type="AlphaFoldDB" id="A0A0L9TA48"/>
<evidence type="ECO:0000313" key="3">
    <source>
        <dbReference type="Proteomes" id="UP000053144"/>
    </source>
</evidence>
<dbReference type="Gramene" id="KOM27455">
    <property type="protein sequence ID" value="KOM27455"/>
    <property type="gene ID" value="LR48_Vigan407s000300"/>
</dbReference>
<feature type="compositionally biased region" description="Polar residues" evidence="1">
    <location>
        <begin position="128"/>
        <end position="138"/>
    </location>
</feature>
<feature type="region of interest" description="Disordered" evidence="1">
    <location>
        <begin position="78"/>
        <end position="139"/>
    </location>
</feature>